<keyword evidence="1" id="KW-0175">Coiled coil</keyword>
<keyword evidence="3" id="KW-1185">Reference proteome</keyword>
<feature type="coiled-coil region" evidence="1">
    <location>
        <begin position="15"/>
        <end position="42"/>
    </location>
</feature>
<protein>
    <submittedName>
        <fullName evidence="2">Uncharacterized protein</fullName>
    </submittedName>
</protein>
<name>A0A543IKQ9_9ACTN</name>
<evidence type="ECO:0000313" key="2">
    <source>
        <dbReference type="EMBL" id="TQM71168.1"/>
    </source>
</evidence>
<gene>
    <name evidence="2" type="ORF">FHX41_4920</name>
</gene>
<dbReference type="AlphaFoldDB" id="A0A543IKQ9"/>
<evidence type="ECO:0000313" key="3">
    <source>
        <dbReference type="Proteomes" id="UP000316706"/>
    </source>
</evidence>
<evidence type="ECO:0000256" key="1">
    <source>
        <dbReference type="SAM" id="Coils"/>
    </source>
</evidence>
<proteinExistence type="predicted"/>
<reference evidence="2 3" key="1">
    <citation type="submission" date="2019-06" db="EMBL/GenBank/DDBJ databases">
        <title>Sequencing the genomes of 1000 actinobacteria strains.</title>
        <authorList>
            <person name="Klenk H.-P."/>
        </authorList>
    </citation>
    <scope>NUCLEOTIDE SEQUENCE [LARGE SCALE GENOMIC DNA]</scope>
    <source>
        <strain evidence="2 3">DSM 45043</strain>
    </source>
</reference>
<dbReference type="Proteomes" id="UP000316706">
    <property type="component" value="Unassembled WGS sequence"/>
</dbReference>
<sequence length="84" mass="9361">MGLFGSSKAQRAAAAKEWARRADEADKQAREYAAEAAKYRKQLRGSSDPAADRYMIRQAEANQRIAEADARSFRRTAANALKWG</sequence>
<organism evidence="2 3">
    <name type="scientific">Actinomadura hallensis</name>
    <dbReference type="NCBI Taxonomy" id="337895"/>
    <lineage>
        <taxon>Bacteria</taxon>
        <taxon>Bacillati</taxon>
        <taxon>Actinomycetota</taxon>
        <taxon>Actinomycetes</taxon>
        <taxon>Streptosporangiales</taxon>
        <taxon>Thermomonosporaceae</taxon>
        <taxon>Actinomadura</taxon>
    </lineage>
</organism>
<dbReference type="EMBL" id="VFPO01000001">
    <property type="protein sequence ID" value="TQM71168.1"/>
    <property type="molecule type" value="Genomic_DNA"/>
</dbReference>
<accession>A0A543IKQ9</accession>
<comment type="caution">
    <text evidence="2">The sequence shown here is derived from an EMBL/GenBank/DDBJ whole genome shotgun (WGS) entry which is preliminary data.</text>
</comment>
<dbReference type="RefSeq" id="WP_141972528.1">
    <property type="nucleotide sequence ID" value="NZ_VFPO01000001.1"/>
</dbReference>